<evidence type="ECO:0000256" key="10">
    <source>
        <dbReference type="ARBA" id="ARBA00022570"/>
    </source>
</evidence>
<evidence type="ECO:0000259" key="35">
    <source>
        <dbReference type="Pfam" id="PF00517"/>
    </source>
</evidence>
<organism evidence="36">
    <name type="scientific">Human immunodeficiency virus type 1</name>
    <name type="common">HIV-1</name>
    <dbReference type="NCBI Taxonomy" id="11676"/>
    <lineage>
        <taxon>Viruses</taxon>
        <taxon>Riboviria</taxon>
        <taxon>Pararnavirae</taxon>
        <taxon>Artverviricota</taxon>
        <taxon>Revtraviricetes</taxon>
        <taxon>Ortervirales</taxon>
        <taxon>Retroviridae</taxon>
        <taxon>Orthoretrovirinae</taxon>
        <taxon>Lentivirus</taxon>
        <taxon>Lentivirus humimdef1</taxon>
    </lineage>
</organism>
<dbReference type="EMBL" id="KY346289">
    <property type="protein sequence ID" value="ARR70045.1"/>
    <property type="molecule type" value="Genomic_RNA"/>
</dbReference>
<dbReference type="CDD" id="cd09909">
    <property type="entry name" value="HIV-1-like_HR1-HR2"/>
    <property type="match status" value="1"/>
</dbReference>
<comment type="subcellular location">
    <molecule>Surface protein gp120</molecule>
    <subcellularLocation>
        <location evidence="32">Virion membrane</location>
        <topology evidence="32">Peripheral membrane protein</topology>
    </subcellularLocation>
    <subcellularLocation>
        <location evidence="32">Host cell membrane</location>
        <topology evidence="32">Peripheral membrane protein</topology>
    </subcellularLocation>
    <subcellularLocation>
        <location evidence="32">Host endosome membrane</location>
        <topology evidence="32">Single-pass type I membrane protein</topology>
    </subcellularLocation>
    <text evidence="32">The surface protein is not anchored to the viral envelope, but associates with the extravirion surface through its binding to TM. It is probably concentrated at the site of budding and incorporated into the virions possibly by contacts between the cytoplasmic tail of Env and the N-terminus of Gag.</text>
</comment>
<evidence type="ECO:0000256" key="5">
    <source>
        <dbReference type="ARBA" id="ARBA00004578"/>
    </source>
</evidence>
<keyword evidence="27 32" id="KW-1015">Disulfide bond</keyword>
<evidence type="ECO:0000256" key="8">
    <source>
        <dbReference type="ARBA" id="ARBA00022510"/>
    </source>
</evidence>
<organismHost>
    <name type="scientific">Homo sapiens</name>
    <name type="common">Human</name>
    <dbReference type="NCBI Taxonomy" id="9606"/>
</organismHost>
<evidence type="ECO:0000256" key="29">
    <source>
        <dbReference type="ARBA" id="ARBA00023280"/>
    </source>
</evidence>
<dbReference type="InterPro" id="IPR000328">
    <property type="entry name" value="GP41-like"/>
</dbReference>
<comment type="PTM">
    <text evidence="32">Highly glycosylated by host. The high number of glycan on the protein is reffered to as 'glycan shield' because it contributes to hide protein sequence from adaptive immune system.</text>
</comment>
<dbReference type="SUPFAM" id="SSF58069">
    <property type="entry name" value="Virus ectodomain"/>
    <property type="match status" value="1"/>
</dbReference>
<comment type="subunit">
    <text evidence="32">The mature envelope protein (Env) consists of a homotrimer of non-covalently associated gp120-gp41 heterodimers. The resulting complex protrudes from the virus surface as a spike. There seems to be as few as 10 spikes on the average virion. Surface protein gp120 interacts with host CD4, CCR5 and CXCR4. Gp120 also interacts with the C-type lectins CD209/DC-SIGN and CLEC4M/DC-SIGNR (collectively referred to as DC-SIGN(R)). Gp120 and gp41 interact with GalCer. Gp120 interacts with host ITGA4/ITGB7 complex; on CD4+ T-cells, this interaction results in rapid activation of integrin ITGAL/LFA-1, which facilitates efficient cell-to-cell spreading of HIV-1. Gp120 interacts with cell-associated heparan sulfate; this interaction increases virus infectivity on permissive cells and may be involved in infection of CD4- cells.</text>
</comment>
<dbReference type="GO" id="GO:0016020">
    <property type="term" value="C:membrane"/>
    <property type="evidence" value="ECO:0007669"/>
    <property type="project" value="UniProtKB-UniRule"/>
</dbReference>
<dbReference type="Gene3D" id="1.20.5.490">
    <property type="entry name" value="Single helix bin"/>
    <property type="match status" value="1"/>
</dbReference>
<dbReference type="InterPro" id="IPR037527">
    <property type="entry name" value="Gp160"/>
</dbReference>
<evidence type="ECO:0000313" key="36">
    <source>
        <dbReference type="EMBL" id="ARR70045.1"/>
    </source>
</evidence>
<dbReference type="Gene3D" id="2.170.40.20">
    <property type="entry name" value="Human immunodeficiency virus 1, Gp160, envelope glycoprotein"/>
    <property type="match status" value="2"/>
</dbReference>
<keyword evidence="7 32" id="KW-1168">Fusion of virus membrane with host membrane</keyword>
<keyword evidence="19 32" id="KW-1043">Host membrane</keyword>
<gene>
    <name evidence="32 36" type="primary">env</name>
</gene>
<comment type="domain">
    <text evidence="32">Some of the most genetically diverse regions of the viral genome are present in Env. They are called variable regions 1 through 5 (V1 through V5). Coreceptor usage of gp120 is determined mainly by the primary structure of the third variable region (V3) in the outer domain of gp120. The sequence of V3 determines which coreceptor, CCR5 and/or CXCR4 (corresponding to R5/macrophage, X4/T cell and R5X4/T cell and macrophage tropism), is used to trigger the fusion potential of the Env complex, and hence which cells the virus can infect. Binding to CCR5 involves a region adjacent in addition to V3.</text>
</comment>
<feature type="site" description="Cleavage; by host furin" evidence="32">
    <location>
        <begin position="498"/>
        <end position="499"/>
    </location>
</feature>
<feature type="disulfide bond" evidence="32">
    <location>
        <begin position="213"/>
        <end position="242"/>
    </location>
</feature>
<evidence type="ECO:0000256" key="15">
    <source>
        <dbReference type="ARBA" id="ARBA00022703"/>
    </source>
</evidence>
<feature type="chain" id="PRO_5023373303" description="Envelope glycoprotein gp160" evidence="32">
    <location>
        <begin position="31"/>
        <end position="850"/>
    </location>
</feature>
<comment type="domain">
    <text evidence="32">The CD4-binding region is targeted by the antibody b12.</text>
</comment>
<keyword evidence="23 32" id="KW-1039">Host endosome</keyword>
<keyword evidence="17 32" id="KW-1161">Viral attachment to host cell</keyword>
<feature type="region of interest" description="CD4-binding loop" evidence="32">
    <location>
        <begin position="357"/>
        <end position="367"/>
    </location>
</feature>
<dbReference type="GO" id="GO:0055036">
    <property type="term" value="C:virion membrane"/>
    <property type="evidence" value="ECO:0007669"/>
    <property type="project" value="UniProtKB-SubCell"/>
</dbReference>
<evidence type="ECO:0000256" key="1">
    <source>
        <dbReference type="ARBA" id="ARBA00004402"/>
    </source>
</evidence>
<dbReference type="FunFam" id="2.170.40.20:FF:000002">
    <property type="entry name" value="Envelope glycoprotein gp160"/>
    <property type="match status" value="1"/>
</dbReference>
<evidence type="ECO:0000256" key="32">
    <source>
        <dbReference type="HAMAP-Rule" id="MF_04083"/>
    </source>
</evidence>
<dbReference type="GO" id="GO:1903911">
    <property type="term" value="P:positive regulation of receptor clustering"/>
    <property type="evidence" value="ECO:0007669"/>
    <property type="project" value="UniProtKB-UniRule"/>
</dbReference>
<dbReference type="GO" id="GO:0052031">
    <property type="term" value="P:symbiont-mediated perturbation of host defense response"/>
    <property type="evidence" value="ECO:0007669"/>
    <property type="project" value="UniProtKB-UniRule"/>
</dbReference>
<comment type="domain">
    <text evidence="32">The membrane proximal external region (MPER) present in gp41 is a tryptophan-rich region recognized by the antibodies 2F5, Z13, and 4E10. MPER seems to play a role in fusion.</text>
</comment>
<evidence type="ECO:0000256" key="7">
    <source>
        <dbReference type="ARBA" id="ARBA00022506"/>
    </source>
</evidence>
<feature type="disulfide bond" evidence="32">
    <location>
        <begin position="585"/>
        <end position="591"/>
    </location>
</feature>
<dbReference type="GO" id="GO:0044175">
    <property type="term" value="C:host cell endosome membrane"/>
    <property type="evidence" value="ECO:0007669"/>
    <property type="project" value="UniProtKB-SubCell"/>
</dbReference>
<keyword evidence="22 32" id="KW-1133">Transmembrane helix</keyword>
<evidence type="ECO:0000256" key="23">
    <source>
        <dbReference type="ARBA" id="ARBA00023046"/>
    </source>
</evidence>
<keyword evidence="14 32" id="KW-0812">Transmembrane</keyword>
<dbReference type="HAMAP" id="MF_04083">
    <property type="entry name" value="HIV_ENV"/>
    <property type="match status" value="1"/>
</dbReference>
<keyword evidence="25 32" id="KW-0472">Membrane</keyword>
<keyword evidence="26 32" id="KW-0564">Palmitate</keyword>
<comment type="function">
    <text evidence="32">Transmembrane protein gp41: Acts as a class I viral fusion protein. Under the current model, the protein has at least 3 conformational states: pre-fusion native state, pre-hairpin intermediate state, and post-fusion hairpin state. During fusion of viral and target intracellular membranes, the coiled coil regions (heptad repeats) assume a trimer-of-hairpins structure, positioning the fusion peptide in close proximity to the C-terminal region of the ectodomain. The formation of this structure appears to drive apposition and subsequent fusion of viral and target cell membranes. Complete fusion occurs in host cell endosomes and is dynamin-dependent, however some lipid transfer might occur at the plasma membrane. The virus undergoes clathrin-dependent internalization long before endosomal fusion, thus minimizing the surface exposure of conserved viral epitopes during fusion and reducing the efficacy of inhibitors targeting these epitopes. Membranes fusion leads to delivery of the nucleocapsid into the cytoplasm.</text>
</comment>
<keyword evidence="20 32" id="KW-0261">Viral envelope protein</keyword>
<keyword evidence="28 32" id="KW-0325">Glycoprotein</keyword>
<feature type="lipid moiety-binding region" description="S-palmitoyl cysteine; by host" evidence="32">
    <location>
        <position position="751"/>
    </location>
</feature>
<dbReference type="Pfam" id="PF00516">
    <property type="entry name" value="GP120"/>
    <property type="match status" value="2"/>
</dbReference>
<feature type="chain" id="PRO_5023373304" description="Transmembrane protein gp41" evidence="32">
    <location>
        <begin position="499"/>
        <end position="850"/>
    </location>
</feature>
<comment type="miscellaneous">
    <text evidence="32">Inhibitors targeting HIV-1 viral envelope proteins are used as antiretroviral drugs. Attachment of virions to the cell surface via non-specific interactions and CD4 binding can be blocked by inhibitors that include cyanovirin-N, cyclotriazadisulfonamide analogs, PRO 2000, TNX 355 and PRO 542. In addition, BMS 806 can block CD4-induced conformational changes. Env interactions with the coreceptor molecules can be targeted by CCR5 antagonists including SCH-D, maraviroc (UK 427857) and aplaviroc (GW 873140), and the CXCR4 antagonist AMD 070. Fusion of viral and cellular membranes can be inhibited by peptides such as enfuvirtide and tifuvirtide (T 1249). Resistance to inhibitors associated with mutations in Env are observed. Most of the time, single mutations confer only a modest reduction in drug susceptibility. Combination of several mutations is usually required to develop a high-level drug resistance.</text>
</comment>
<comment type="PTM">
    <text evidence="32">Specific enzymatic cleavages in vivo yield mature proteins. Envelope glycoproteins are synthesized as a inactive precursor that is heavily N-glycosylated and processed likely by host cell furin in the Golgi to yield the mature SU and TM proteins. The cleavage site between SU and TM requires the minimal sequence [KR]-X-[KR]-R. About 2 of the 9 disulfide bonds of gp41 are reduced by P4HB/PDI, following binding to CD4 receptor.</text>
</comment>
<evidence type="ECO:0000256" key="9">
    <source>
        <dbReference type="ARBA" id="ARBA00022511"/>
    </source>
</evidence>
<keyword evidence="9 32" id="KW-1032">Host cell membrane</keyword>
<keyword evidence="21 32" id="KW-1164">Virus endocytosis by host</keyword>
<evidence type="ECO:0000256" key="2">
    <source>
        <dbReference type="ARBA" id="ARBA00004433"/>
    </source>
</evidence>
<proteinExistence type="inferred from homology"/>
<feature type="lipid moiety-binding region" description="S-palmitoyl cysteine; by host" evidence="32">
    <location>
        <position position="831"/>
    </location>
</feature>
<feature type="disulfide bond" evidence="32">
    <location>
        <begin position="223"/>
        <end position="234"/>
    </location>
</feature>
<evidence type="ECO:0000256" key="22">
    <source>
        <dbReference type="ARBA" id="ARBA00022989"/>
    </source>
</evidence>
<evidence type="ECO:0000256" key="20">
    <source>
        <dbReference type="ARBA" id="ARBA00022879"/>
    </source>
</evidence>
<dbReference type="GO" id="GO:0019062">
    <property type="term" value="P:virion attachment to host cell"/>
    <property type="evidence" value="ECO:0007669"/>
    <property type="project" value="UniProtKB-UniRule"/>
</dbReference>
<dbReference type="GO" id="GO:0020002">
    <property type="term" value="C:host cell plasma membrane"/>
    <property type="evidence" value="ECO:0007669"/>
    <property type="project" value="UniProtKB-SubCell"/>
</dbReference>
<evidence type="ECO:0000256" key="13">
    <source>
        <dbReference type="ARBA" id="ARBA00022685"/>
    </source>
</evidence>
<keyword evidence="24 32" id="KW-0175">Coiled coil</keyword>
<evidence type="ECO:0000256" key="17">
    <source>
        <dbReference type="ARBA" id="ARBA00022804"/>
    </source>
</evidence>
<keyword evidence="8 32" id="KW-1170">Fusion of virus membrane with host endosomal membrane</keyword>
<feature type="domain" description="Retroviral envelope protein GP41-like" evidence="35">
    <location>
        <begin position="517"/>
        <end position="707"/>
    </location>
</feature>
<evidence type="ECO:0000256" key="19">
    <source>
        <dbReference type="ARBA" id="ARBA00022870"/>
    </source>
</evidence>
<evidence type="ECO:0000256" key="4">
    <source>
        <dbReference type="ARBA" id="ARBA00004563"/>
    </source>
</evidence>
<dbReference type="InterPro" id="IPR036377">
    <property type="entry name" value="Gp120_core_sf"/>
</dbReference>
<comment type="domain">
    <text evidence="32">The YXXL motif is involved in determining the exact site of viral release at the surface of infected mononuclear cells and promotes endocytosis. YXXL and di-leucine endocytosis motifs interact directly or indirectly with the clathrin adapter complexes, opperate independently, and their activities are not additive.</text>
</comment>
<keyword evidence="10 32" id="KW-1165">Clathrin-mediated endocytosis of virus by host</keyword>
<evidence type="ECO:0000256" key="11">
    <source>
        <dbReference type="ARBA" id="ARBA00022581"/>
    </source>
</evidence>
<dbReference type="GO" id="GO:0005198">
    <property type="term" value="F:structural molecule activity"/>
    <property type="evidence" value="ECO:0007669"/>
    <property type="project" value="UniProtKB-UniRule"/>
</dbReference>
<dbReference type="GO" id="GO:0039654">
    <property type="term" value="P:fusion of virus membrane with host endosome membrane"/>
    <property type="evidence" value="ECO:0007669"/>
    <property type="project" value="UniProtKB-UniRule"/>
</dbReference>
<comment type="function">
    <text evidence="32">Envelope glycoprotein gp160: Oligomerizes in the host endoplasmic reticulum into predominantly trimers. In a second time, gp160 transits in the host Golgi, where glycosylation is completed. The precursor is then proteolytically cleaved in the trans-Golgi and thereby activated by cellular furin or furin-like proteases to produce gp120 and gp41.</text>
</comment>
<reference evidence="36" key="1">
    <citation type="submission" date="2016-12" db="EMBL/GenBank/DDBJ databases">
        <authorList>
            <person name="Song W.-J."/>
            <person name="Kurnit D.M."/>
        </authorList>
    </citation>
    <scope>NUCLEOTIDE SEQUENCE</scope>
    <source>
        <strain evidence="36">58.06_6</strain>
    </source>
</reference>
<dbReference type="GO" id="GO:0019031">
    <property type="term" value="C:viral envelope"/>
    <property type="evidence" value="ECO:0007669"/>
    <property type="project" value="UniProtKB-KW"/>
</dbReference>
<comment type="subcellular location">
    <subcellularLocation>
        <location evidence="3">Host cell membrane</location>
        <topology evidence="3">Peripheral membrane protein</topology>
    </subcellularLocation>
    <subcellularLocation>
        <location evidence="1">Host cell membrane</location>
        <topology evidence="1">Single-pass type I membrane protein</topology>
    </subcellularLocation>
    <subcellularLocation>
        <location evidence="2">Host endosome membrane</location>
        <topology evidence="2">Peripheral membrane protein</topology>
    </subcellularLocation>
    <subcellularLocation>
        <location evidence="5">Host endosome membrane</location>
        <topology evidence="5">Single-pass type I membrane protein</topology>
    </subcellularLocation>
    <subcellularLocation>
        <location evidence="6">Virion membrane</location>
        <topology evidence="6">Peripheral membrane protein</topology>
    </subcellularLocation>
    <subcellularLocation>
        <location evidence="4">Virion membrane</location>
        <topology evidence="4">Single-pass type I membrane protein</topology>
    </subcellularLocation>
</comment>
<evidence type="ECO:0000256" key="14">
    <source>
        <dbReference type="ARBA" id="ARBA00022692"/>
    </source>
</evidence>
<name>A0A2H4HXQ7_HV1</name>
<keyword evidence="13 32" id="KW-0165">Cleavage on pair of basic residues</keyword>
<dbReference type="Pfam" id="PF00517">
    <property type="entry name" value="GP41"/>
    <property type="match status" value="1"/>
</dbReference>
<evidence type="ECO:0000256" key="12">
    <source>
        <dbReference type="ARBA" id="ARBA00022595"/>
    </source>
</evidence>
<dbReference type="InterPro" id="IPR000777">
    <property type="entry name" value="HIV1_Gp120"/>
</dbReference>
<comment type="domain">
    <text evidence="32 33">The 17 amino acids long immunosuppressive region is present in many retroviral envelope proteins. Synthetic peptides derived from this relatively conserved sequence inhibit immune function in vitro and in vivo.</text>
</comment>
<comment type="miscellaneous">
    <text evidence="32">HIV-1 lineages are divided in three main groups, M (for Major), O (for Outlier), and N (for New, or Non-M, Non-O). The vast majority of strains found worldwide belong to the group M. Group O seems to be endemic to and largely confined to Cameroon and neighboring countries in West Central Africa, where these viruses represent a small minority of HIV-1 strains. The group N is represented by a limited number of isolates from Cameroonian persons. The group M is further subdivided in 9 clades or subtypes (A to D, F to H, J and K).</text>
</comment>
<feature type="transmembrane region" description="Helical" evidence="33">
    <location>
        <begin position="499"/>
        <end position="524"/>
    </location>
</feature>
<keyword evidence="11 32" id="KW-0945">Host-virus interaction</keyword>
<feature type="region of interest" description="Fusion peptide" evidence="32">
    <location>
        <begin position="499"/>
        <end position="519"/>
    </location>
</feature>
<feature type="domain" description="Human immunodeficiency virus 1 envelope glycoprotein Gp120" evidence="34">
    <location>
        <begin position="140"/>
        <end position="498"/>
    </location>
</feature>
<evidence type="ECO:0000256" key="31">
    <source>
        <dbReference type="ARBA" id="ARBA00023296"/>
    </source>
</evidence>
<evidence type="ECO:0000256" key="6">
    <source>
        <dbReference type="ARBA" id="ARBA00004650"/>
    </source>
</evidence>
<accession>A0A2H4HXQ7</accession>
<keyword evidence="31 32" id="KW-1160">Virus entry into host cell</keyword>
<evidence type="ECO:0000259" key="34">
    <source>
        <dbReference type="Pfam" id="PF00516"/>
    </source>
</evidence>
<feature type="topological domain" description="Cytoplasmic" evidence="32">
    <location>
        <begin position="693"/>
        <end position="850"/>
    </location>
</feature>
<feature type="transmembrane region" description="Helical" evidence="33">
    <location>
        <begin position="665"/>
        <end position="692"/>
    </location>
</feature>
<comment type="subcellular location">
    <molecule>Transmembrane protein gp41</molecule>
    <subcellularLocation>
        <location evidence="32">Virion membrane</location>
        <topology evidence="32">Single-pass type I membrane protein</topology>
    </subcellularLocation>
    <subcellularLocation>
        <location evidence="32">Host cell membrane</location>
        <topology evidence="32">Single-pass type I membrane protein</topology>
    </subcellularLocation>
    <subcellularLocation>
        <location evidence="32">Host endosome membrane</location>
        <topology evidence="32">Single-pass type I membrane protein</topology>
    </subcellularLocation>
    <text evidence="32">It is probably concentrated at the site of budding and incorporated into the virions possibly by contacts between the cytoplasmic tail of Env and the N-terminus of Gag.</text>
</comment>
<evidence type="ECO:0000256" key="28">
    <source>
        <dbReference type="ARBA" id="ARBA00023180"/>
    </source>
</evidence>
<feature type="disulfide bond" evidence="32">
    <location>
        <begin position="52"/>
        <end position="72"/>
    </location>
</feature>
<keyword evidence="18 32" id="KW-0946">Virion</keyword>
<evidence type="ECO:0000256" key="24">
    <source>
        <dbReference type="ARBA" id="ARBA00023054"/>
    </source>
</evidence>
<evidence type="ECO:0000256" key="21">
    <source>
        <dbReference type="ARBA" id="ARBA00022890"/>
    </source>
</evidence>
<feature type="region of interest" description="Immunosuppression" evidence="32">
    <location>
        <begin position="561"/>
        <end position="579"/>
    </location>
</feature>
<feature type="short sequence motif" description="YXXL motif; contains endocytosis signal" evidence="32">
    <location>
        <begin position="699"/>
        <end position="702"/>
    </location>
</feature>
<evidence type="ECO:0000256" key="27">
    <source>
        <dbReference type="ARBA" id="ARBA00023157"/>
    </source>
</evidence>
<dbReference type="GO" id="GO:0019082">
    <property type="term" value="P:viral protein processing"/>
    <property type="evidence" value="ECO:0007669"/>
    <property type="project" value="UniProtKB-UniRule"/>
</dbReference>
<dbReference type="FunFam" id="1.10.287.210:FF:000001">
    <property type="entry name" value="Envelope glycoprotein gp160"/>
    <property type="match status" value="1"/>
</dbReference>
<dbReference type="GO" id="GO:0075512">
    <property type="term" value="P:clathrin-dependent endocytosis of virus by host cell"/>
    <property type="evidence" value="ECO:0007669"/>
    <property type="project" value="UniProtKB-UniRule"/>
</dbReference>
<feature type="transmembrane region" description="Helical" evidence="33">
    <location>
        <begin position="12"/>
        <end position="34"/>
    </location>
</feature>
<keyword evidence="16 32" id="KW-0732">Signal</keyword>
<evidence type="ECO:0000256" key="3">
    <source>
        <dbReference type="ARBA" id="ARBA00004505"/>
    </source>
</evidence>
<dbReference type="FunFam" id="2.170.40.20:FF:000003">
    <property type="entry name" value="Envelope glycoprotein gp160"/>
    <property type="match status" value="1"/>
</dbReference>
<comment type="caution">
    <text evidence="32 33">Lacks conserved residue(s) required for the propagation of feature annotation.</text>
</comment>
<evidence type="ECO:0000256" key="33">
    <source>
        <dbReference type="RuleBase" id="RU363095"/>
    </source>
</evidence>
<evidence type="ECO:0000256" key="25">
    <source>
        <dbReference type="ARBA" id="ARBA00023136"/>
    </source>
</evidence>
<evidence type="ECO:0000256" key="26">
    <source>
        <dbReference type="ARBA" id="ARBA00023139"/>
    </source>
</evidence>
<evidence type="ECO:0000256" key="30">
    <source>
        <dbReference type="ARBA" id="ARBA00023288"/>
    </source>
</evidence>
<keyword evidence="29 32" id="KW-0899">Viral immunoevasion</keyword>
<dbReference type="GO" id="GO:1903908">
    <property type="term" value="P:positive regulation of plasma membrane raft polarization"/>
    <property type="evidence" value="ECO:0007669"/>
    <property type="project" value="UniProtKB-UniRule"/>
</dbReference>
<evidence type="ECO:0000256" key="18">
    <source>
        <dbReference type="ARBA" id="ARBA00022844"/>
    </source>
</evidence>
<feature type="region of interest" description="MPER; binding to GalCer" evidence="32">
    <location>
        <begin position="649"/>
        <end position="670"/>
    </location>
</feature>
<sequence length="850" mass="95808">MRVMGIKKNWHLWRWGAMLLGMLMICSAVGNLWVTVYYGVPVWKEATTTLFCASDAKAYDAEVHNVWATHACVPTDPNPQEMVLENVTENFNMWKNEMVNQMHEDVISLWDQSLKPCVKLTPLCVTLECRNVSSNSSDTHNETYYESMKNCSFNTTTVVRDRKQTVYALFYRLDIVPLKKNSSDYYRLINCNTSAITQACPKVTFDPIPIHYCTPAGYAILKCNDKKFNGTGPCHNVSTVQCTHGIKPVVSTQLLLNGSLAEGEIMIRSEKLADNVKTIIVHLNQSVEIVCTRPGNNTRKSIRIGPGQTFYATGDIIGDIRQAHCNISKAAWNNTLQKVGKKLAEHFPNKTIEFASASGGDLEITTHSFNCRGEFFYCNTSGLFNGTYRTNGTESNSNSTITIPCRIKQIINMWQEVGRAMYAPPIEGNITCKSNITGLLLVRDGGTEPNYTEIFRPGGGDIRDNWRSELYKYKVVEVKPLGVAPTAAKRRVVEREKRAVGLGAVFLGFLGAAGSTMGVASVTLTVQARQLLSGIVQQQSNLLKAIEAQQHLLQLTVWGIKQLQTRLLAVERYLKDQQLLGIWGCSGKLICTTAVPWNSSWSNKSQEEIWNNMTWMQWDKEISNYTGTIYRLLEDSQNQQEKNEKDLLALDNWKNLWNWFNISNWLWYIRIFIMIVGGLIGLRIIFAVLSIVNRVRQGYSPLSFQTLTPNPGGPDRLGRIEEEGGEQDRSRSVRLVNGFLALAWDDLRNLCLFSYHRLRDFILVAARVVELLGRNSLRGLQRGWEALKYLGSLIQYWGQELKKSAVSLIDTIAIAVAEGTDRIIELVRGLCRAICNIPRRIRQGLEAALQ</sequence>
<dbReference type="SUPFAM" id="SSF56502">
    <property type="entry name" value="gp120 core"/>
    <property type="match status" value="2"/>
</dbReference>
<protein>
    <recommendedName>
        <fullName evidence="32">Envelope glycoprotein gp160</fullName>
    </recommendedName>
    <alternativeName>
        <fullName evidence="32">Env polyprotein</fullName>
    </alternativeName>
    <component>
        <recommendedName>
            <fullName evidence="32">Surface protein gp120</fullName>
            <shortName evidence="32">SU</shortName>
        </recommendedName>
        <alternativeName>
            <fullName evidence="32">Glycoprotein 120</fullName>
            <shortName evidence="32">gp120</shortName>
        </alternativeName>
    </component>
    <component>
        <recommendedName>
            <fullName evidence="32">Transmembrane protein gp41</fullName>
            <shortName evidence="32">TM</shortName>
        </recommendedName>
        <alternativeName>
            <fullName evidence="32">Glycoprotein 41</fullName>
            <shortName evidence="32">gp41</shortName>
        </alternativeName>
    </component>
</protein>
<feature type="domain" description="Human immunodeficiency virus 1 envelope glycoprotein Gp120" evidence="34">
    <location>
        <begin position="32"/>
        <end position="138"/>
    </location>
</feature>
<comment type="similarity">
    <text evidence="32">Belongs to the HIV-1 env protein family.</text>
</comment>
<dbReference type="Gene3D" id="1.10.287.210">
    <property type="match status" value="1"/>
</dbReference>
<comment type="PTM">
    <text evidence="32">Palmitoylation of the transmembrane protein and of Env polyprotein (prior to its proteolytic cleavage) is essential for their association with host cell membrane lipid rafts. Palmitoylation is therefore required for envelope trafficking to classical lipid rafts, but not for viral replication.</text>
</comment>
<keyword evidence="15 32" id="KW-0053">Apoptosis</keyword>
<comment type="function">
    <text evidence="32">Surface protein gp120: Attaches the virus to the host lymphoid cell by binding to the primary receptor CD4. This interaction induces a structural rearrangement creating a high affinity binding site for a chemokine coreceptor like CXCR4 and/or CCR5. Acts as a ligand for CD209/DC-SIGN and CLEC4M/DC-SIGNR, which are respectively found on dendritic cells (DCs), and on endothelial cells of liver sinusoids and lymph node sinuses. These interactions allow capture of viral particles at mucosal surfaces by these cells and subsequent transmission to permissive cells. HIV subverts the migration properties of dendritic cells to gain access to CD4+ T-cells in lymph nodes. Virus transmission to permissive T-cells occurs either in trans (without DCs infection, through viral capture and transmission), or in cis (following DCs productive infection, through the usual CD4-gp120 interaction), thereby inducing a robust infection. In trans infection, bound virions remain infectious over days and it is proposed that they are not degraded, but protected in non-lysosomal acidic organelles within the DCs close to the cell membrane thus contributing to the viral infectious potential during DCs' migration from the periphery to the lymphoid tissues. On arrival at lymphoid tissues, intact virions recycle back to DCs' cell surface allowing virus transmission to CD4+ T-cells.</text>
</comment>
<feature type="region of interest" description="V5" evidence="32">
    <location>
        <begin position="448"/>
        <end position="458"/>
    </location>
</feature>
<keyword evidence="30 32" id="KW-0449">Lipoprotein</keyword>
<dbReference type="GO" id="GO:0019064">
    <property type="term" value="P:fusion of virus membrane with host plasma membrane"/>
    <property type="evidence" value="ECO:0007669"/>
    <property type="project" value="UniProtKB-UniRule"/>
</dbReference>
<evidence type="ECO:0000256" key="16">
    <source>
        <dbReference type="ARBA" id="ARBA00022729"/>
    </source>
</evidence>
<keyword evidence="12 32" id="KW-1162">Viral penetration into host cytoplasm</keyword>
<feature type="coiled-coil region" evidence="32">
    <location>
        <begin position="620"/>
        <end position="654"/>
    </location>
</feature>